<name>A0A813KLR8_POLGL</name>
<feature type="non-terminal residue" evidence="1">
    <location>
        <position position="61"/>
    </location>
</feature>
<proteinExistence type="predicted"/>
<dbReference type="EMBL" id="CAJNNW010030831">
    <property type="protein sequence ID" value="CAE8704648.1"/>
    <property type="molecule type" value="Genomic_DNA"/>
</dbReference>
<sequence length="61" mass="6891">VDQTYQCLLRPSPSTPAGRLVQVPRRYLRLAVARSDATSEATPKAPQRHEVLLERLEALHK</sequence>
<gene>
    <name evidence="1" type="ORF">PGLA2088_LOCUS33306</name>
</gene>
<protein>
    <submittedName>
        <fullName evidence="1">Uncharacterized protein</fullName>
    </submittedName>
</protein>
<reference evidence="1" key="1">
    <citation type="submission" date="2021-02" db="EMBL/GenBank/DDBJ databases">
        <authorList>
            <person name="Dougan E. K."/>
            <person name="Rhodes N."/>
            <person name="Thang M."/>
            <person name="Chan C."/>
        </authorList>
    </citation>
    <scope>NUCLEOTIDE SEQUENCE</scope>
</reference>
<dbReference type="Proteomes" id="UP000626109">
    <property type="component" value="Unassembled WGS sequence"/>
</dbReference>
<evidence type="ECO:0000313" key="1">
    <source>
        <dbReference type="EMBL" id="CAE8704648.1"/>
    </source>
</evidence>
<dbReference type="AlphaFoldDB" id="A0A813KLR8"/>
<comment type="caution">
    <text evidence="1">The sequence shown here is derived from an EMBL/GenBank/DDBJ whole genome shotgun (WGS) entry which is preliminary data.</text>
</comment>
<evidence type="ECO:0000313" key="2">
    <source>
        <dbReference type="Proteomes" id="UP000626109"/>
    </source>
</evidence>
<accession>A0A813KLR8</accession>
<organism evidence="1 2">
    <name type="scientific">Polarella glacialis</name>
    <name type="common">Dinoflagellate</name>
    <dbReference type="NCBI Taxonomy" id="89957"/>
    <lineage>
        <taxon>Eukaryota</taxon>
        <taxon>Sar</taxon>
        <taxon>Alveolata</taxon>
        <taxon>Dinophyceae</taxon>
        <taxon>Suessiales</taxon>
        <taxon>Suessiaceae</taxon>
        <taxon>Polarella</taxon>
    </lineage>
</organism>
<feature type="non-terminal residue" evidence="1">
    <location>
        <position position="1"/>
    </location>
</feature>